<organism evidence="2">
    <name type="scientific">Methylobacterium oryzae CBMB20</name>
    <dbReference type="NCBI Taxonomy" id="693986"/>
    <lineage>
        <taxon>Bacteria</taxon>
        <taxon>Pseudomonadati</taxon>
        <taxon>Pseudomonadota</taxon>
        <taxon>Alphaproteobacteria</taxon>
        <taxon>Hyphomicrobiales</taxon>
        <taxon>Methylobacteriaceae</taxon>
        <taxon>Methylobacterium</taxon>
    </lineage>
</organism>
<keyword evidence="2" id="KW-0614">Plasmid</keyword>
<evidence type="ECO:0000313" key="2">
    <source>
        <dbReference type="EMBL" id="AGO88275.1"/>
    </source>
</evidence>
<geneLocation type="plasmid" evidence="2">
    <name>pMOC1</name>
</geneLocation>
<accession>A0A088B297</accession>
<protein>
    <submittedName>
        <fullName evidence="2">Protein of unassigned function</fullName>
    </submittedName>
</protein>
<gene>
    <name evidence="2" type="ORF">MOC_1p0037</name>
</gene>
<feature type="region of interest" description="Disordered" evidence="1">
    <location>
        <begin position="1"/>
        <end position="35"/>
    </location>
</feature>
<proteinExistence type="predicted"/>
<dbReference type="AlphaFoldDB" id="A0A088B297"/>
<evidence type="ECO:0000256" key="1">
    <source>
        <dbReference type="SAM" id="MobiDB-lite"/>
    </source>
</evidence>
<reference evidence="2" key="1">
    <citation type="journal article" date="2014" name="PLoS ONE">
        <title>Genome Information of Methylobacterium oryzae, a Plant-Probiotic Methylotroph in the Phyllosphere.</title>
        <authorList>
            <person name="Kwak M.J."/>
            <person name="Jeong H."/>
            <person name="Madhaiyan M."/>
            <person name="Lee Y."/>
            <person name="Sa T.M."/>
            <person name="Oh T.K."/>
            <person name="Kim J.F."/>
        </authorList>
    </citation>
    <scope>NUCLEOTIDE SEQUENCE</scope>
    <source>
        <strain evidence="2">CBMB20</strain>
        <plasmid evidence="2">pMOC1</plasmid>
    </source>
</reference>
<name>A0A088B297_9HYPH</name>
<sequence length="70" mass="7669">MPQPPRRPRRSDPQLDLGLTQGPSTLTPPAWSSLPTATQQTLTRLLARLLVAHTNRSSQQDVRAGGADER</sequence>
<dbReference type="EMBL" id="JX627580">
    <property type="protein sequence ID" value="AGO88275.1"/>
    <property type="molecule type" value="Genomic_DNA"/>
</dbReference>